<keyword evidence="5" id="KW-1185">Reference proteome</keyword>
<feature type="domain" description="Fibronectin type-III" evidence="2">
    <location>
        <begin position="670"/>
        <end position="759"/>
    </location>
</feature>
<dbReference type="Proteomes" id="UP000267017">
    <property type="component" value="Unassembled WGS sequence"/>
</dbReference>
<dbReference type="CDD" id="cd00063">
    <property type="entry name" value="FN3"/>
    <property type="match status" value="1"/>
</dbReference>
<dbReference type="Pfam" id="PF16990">
    <property type="entry name" value="CBM_35"/>
    <property type="match status" value="1"/>
</dbReference>
<feature type="domain" description="CBM6" evidence="3">
    <location>
        <begin position="770"/>
        <end position="889"/>
    </location>
</feature>
<organism evidence="4 5">
    <name type="scientific">Paenibacillus oralis</name>
    <dbReference type="NCBI Taxonomy" id="2490856"/>
    <lineage>
        <taxon>Bacteria</taxon>
        <taxon>Bacillati</taxon>
        <taxon>Bacillota</taxon>
        <taxon>Bacilli</taxon>
        <taxon>Bacillales</taxon>
        <taxon>Paenibacillaceae</taxon>
        <taxon>Paenibacillus</taxon>
    </lineage>
</organism>
<dbReference type="InterPro" id="IPR036116">
    <property type="entry name" value="FN3_sf"/>
</dbReference>
<evidence type="ECO:0000313" key="4">
    <source>
        <dbReference type="EMBL" id="RRJ64128.1"/>
    </source>
</evidence>
<evidence type="ECO:0000313" key="5">
    <source>
        <dbReference type="Proteomes" id="UP000267017"/>
    </source>
</evidence>
<dbReference type="OrthoDB" id="52286at2"/>
<dbReference type="InterPro" id="IPR017853">
    <property type="entry name" value="GH"/>
</dbReference>
<comment type="caution">
    <text evidence="4">The sequence shown here is derived from an EMBL/GenBank/DDBJ whole genome shotgun (WGS) entry which is preliminary data.</text>
</comment>
<gene>
    <name evidence="4" type="ORF">EHV15_15225</name>
</gene>
<reference evidence="4 5" key="1">
    <citation type="submission" date="2018-11" db="EMBL/GenBank/DDBJ databases">
        <title>Genome sequencing of Paenibacillus sp. KCOM 3021 (= ChDC PVNT-B20).</title>
        <authorList>
            <person name="Kook J.-K."/>
            <person name="Park S.-N."/>
            <person name="Lim Y.K."/>
        </authorList>
    </citation>
    <scope>NUCLEOTIDE SEQUENCE [LARGE SCALE GENOMIC DNA]</scope>
    <source>
        <strain evidence="4 5">KCOM 3021</strain>
    </source>
</reference>
<dbReference type="InterPro" id="IPR008979">
    <property type="entry name" value="Galactose-bd-like_sf"/>
</dbReference>
<dbReference type="EMBL" id="RRCN01000001">
    <property type="protein sequence ID" value="RRJ64128.1"/>
    <property type="molecule type" value="Genomic_DNA"/>
</dbReference>
<dbReference type="InterPro" id="IPR003961">
    <property type="entry name" value="FN3_dom"/>
</dbReference>
<dbReference type="SMART" id="SM00060">
    <property type="entry name" value="FN3"/>
    <property type="match status" value="1"/>
</dbReference>
<dbReference type="PROSITE" id="PS51175">
    <property type="entry name" value="CBM6"/>
    <property type="match status" value="1"/>
</dbReference>
<dbReference type="RefSeq" id="WP_128631948.1">
    <property type="nucleotide sequence ID" value="NZ_RRCN01000001.1"/>
</dbReference>
<sequence length="1156" mass="125579">MRKILSCIRFAVILMLAVSMLLPVSPNVRAAETESGLAGGDGASGTTAVLLSNGETPLTPLWQVGNQDNSSAEFAAEYANGIDSVSIPADSGTWSSISKGLKGDANGTLDISFNLPEIPEYGVQFSFKVLDASNAIPQLAVFTNGMMSGLIQITGLNNGQVTLENTWKQTYKLYIPKEQLRPGENELQLKLDRGLYADVAAPGYDGDKYLWFVWDYFKLDALTAPAAEPVHGRYVHLGTTLMNRSFKYDENSLRHLAPLTKWMGVAYSGNWMRVAYWSDTVSEWKPQGRNYLLALRELNLQPMLGFLGGNWRTNPSLAQGVIPAELRDYYRNFVAEYGDLYEYMEVNNEPGVFDWPQQTILATARLLDEERRTNDQPYLKIVAPGWAYWPYKGIPDGWERDAEQRRPIEEIADITNGHSYGGTGVQPVPGGALYENLRVYPDANEGFGKEMAMSEAGANDNHADNTKYGTYAYRFAAAFDRELRGDIGYADHIMQHAAFFYDNVDFGLFDSQVDWSTHRYEDTQAVSANANEPGETRLKTFRRLAAAYATHGSPLTYEILNKVELTGKKAYFRGVDTSALGTSTVGANADKLLLSFVNFEQTPVTMRVSVTMPEQGQYAGERFGPGETYDEAHSWVNLSTGPALELEVTLGAGETVQYILDKYEGAPPKAPENAAANAVGYNEIALTWDMPAGVTNATEVRIYRNGQSEPVMTVPGMLNFFHDRAVTPNTEYSYRLEAVNEFGETSPLTAPVSAVTPVLPVTPPAEGDPTKFEAEATQFAAPLVAVNRAGASGGKAVEQTHRGSLTILGYSSASGGDYTLTVAYASQEEAKKNVLVNGTKAATITLPATGGWMGTYAEKKFTIRLQAGYNNIEIANAGGGSNIDYFRLEEGPYEGEARWHPVEHDDEAILYSGFATADNGVSHVSGTPGSTASLYFNGTGIRWRSDIRADMGSAEVYVDGELRGTVNIAEAGLEGEDKEVFRLDGLENGLHRIDIVVKEGKVMVHGFEYEGAEASLPVPQADMIVTEVGWNIVTDGGEPADHETPQVGDALIFWAKVKNVGARPTPLNATTGAGTITGGAFSVNGGTVSWSDTYANVIAPGEEVLLTAGGSAQGTPQWIVPAAGEYQLSFLVNDIKRYPEMNRDNNTGTATLLIGS</sequence>
<dbReference type="SUPFAM" id="SSF51445">
    <property type="entry name" value="(Trans)glycosidases"/>
    <property type="match status" value="1"/>
</dbReference>
<evidence type="ECO:0000259" key="2">
    <source>
        <dbReference type="PROSITE" id="PS50853"/>
    </source>
</evidence>
<dbReference type="SUPFAM" id="SSF49785">
    <property type="entry name" value="Galactose-binding domain-like"/>
    <property type="match status" value="2"/>
</dbReference>
<name>A0A3P3U3K4_9BACL</name>
<protein>
    <submittedName>
        <fullName evidence="4">Carbohydrate-binding protein</fullName>
    </submittedName>
</protein>
<dbReference type="PROSITE" id="PS50853">
    <property type="entry name" value="FN3"/>
    <property type="match status" value="1"/>
</dbReference>
<evidence type="ECO:0000259" key="3">
    <source>
        <dbReference type="PROSITE" id="PS51175"/>
    </source>
</evidence>
<dbReference type="GO" id="GO:0030246">
    <property type="term" value="F:carbohydrate binding"/>
    <property type="evidence" value="ECO:0007669"/>
    <property type="project" value="InterPro"/>
</dbReference>
<dbReference type="Gene3D" id="2.60.40.10">
    <property type="entry name" value="Immunoglobulins"/>
    <property type="match status" value="2"/>
</dbReference>
<feature type="chain" id="PRO_5018249987" evidence="1">
    <location>
        <begin position="31"/>
        <end position="1156"/>
    </location>
</feature>
<dbReference type="Gene3D" id="2.60.120.260">
    <property type="entry name" value="Galactose-binding domain-like"/>
    <property type="match status" value="2"/>
</dbReference>
<dbReference type="InterPro" id="IPR013783">
    <property type="entry name" value="Ig-like_fold"/>
</dbReference>
<accession>A0A3P3U3K4</accession>
<proteinExistence type="predicted"/>
<dbReference type="AlphaFoldDB" id="A0A3P3U3K4"/>
<keyword evidence="1" id="KW-0732">Signal</keyword>
<evidence type="ECO:0000256" key="1">
    <source>
        <dbReference type="SAM" id="SignalP"/>
    </source>
</evidence>
<dbReference type="SUPFAM" id="SSF49265">
    <property type="entry name" value="Fibronectin type III"/>
    <property type="match status" value="1"/>
</dbReference>
<feature type="signal peptide" evidence="1">
    <location>
        <begin position="1"/>
        <end position="30"/>
    </location>
</feature>
<dbReference type="InterPro" id="IPR005084">
    <property type="entry name" value="CBM6"/>
</dbReference>